<dbReference type="PANTHER" id="PTHR11715">
    <property type="entry name" value="GLYCINE CLEAVAGE SYSTEM H PROTEIN"/>
    <property type="match status" value="1"/>
</dbReference>
<dbReference type="AlphaFoldDB" id="A0A383D7M9"/>
<dbReference type="Pfam" id="PF01597">
    <property type="entry name" value="GCV_H"/>
    <property type="match status" value="1"/>
</dbReference>
<dbReference type="CDD" id="cd06848">
    <property type="entry name" value="GCS_H"/>
    <property type="match status" value="1"/>
</dbReference>
<feature type="region of interest" description="Disordered" evidence="1">
    <location>
        <begin position="73"/>
        <end position="99"/>
    </location>
</feature>
<dbReference type="GO" id="GO:0005960">
    <property type="term" value="C:glycine cleavage complex"/>
    <property type="evidence" value="ECO:0007669"/>
    <property type="project" value="InterPro"/>
</dbReference>
<dbReference type="SUPFAM" id="SSF51230">
    <property type="entry name" value="Single hybrid motif"/>
    <property type="match status" value="1"/>
</dbReference>
<protein>
    <recommendedName>
        <fullName evidence="3">Lipoyl-binding domain-containing protein</fullName>
    </recommendedName>
</protein>
<accession>A0A383D7M9</accession>
<proteinExistence type="predicted"/>
<reference evidence="2" key="1">
    <citation type="submission" date="2018-05" db="EMBL/GenBank/DDBJ databases">
        <authorList>
            <person name="Lanie J.A."/>
            <person name="Ng W.-L."/>
            <person name="Kazmierczak K.M."/>
            <person name="Andrzejewski T.M."/>
            <person name="Davidsen T.M."/>
            <person name="Wayne K.J."/>
            <person name="Tettelin H."/>
            <person name="Glass J.I."/>
            <person name="Rusch D."/>
            <person name="Podicherti R."/>
            <person name="Tsui H.-C.T."/>
            <person name="Winkler M.E."/>
        </authorList>
    </citation>
    <scope>NUCLEOTIDE SEQUENCE</scope>
</reference>
<evidence type="ECO:0000313" key="2">
    <source>
        <dbReference type="EMBL" id="SVE40310.1"/>
    </source>
</evidence>
<dbReference type="PANTHER" id="PTHR11715:SF3">
    <property type="entry name" value="GLYCINE CLEAVAGE SYSTEM H PROTEIN-RELATED"/>
    <property type="match status" value="1"/>
</dbReference>
<dbReference type="InterPro" id="IPR002930">
    <property type="entry name" value="GCV_H"/>
</dbReference>
<dbReference type="GO" id="GO:0009249">
    <property type="term" value="P:protein lipoylation"/>
    <property type="evidence" value="ECO:0007669"/>
    <property type="project" value="TreeGrafter"/>
</dbReference>
<organism evidence="2">
    <name type="scientific">marine metagenome</name>
    <dbReference type="NCBI Taxonomy" id="408172"/>
    <lineage>
        <taxon>unclassified sequences</taxon>
        <taxon>metagenomes</taxon>
        <taxon>ecological metagenomes</taxon>
    </lineage>
</organism>
<dbReference type="InterPro" id="IPR011053">
    <property type="entry name" value="Single_hybrid_motif"/>
</dbReference>
<dbReference type="GO" id="GO:0005737">
    <property type="term" value="C:cytoplasm"/>
    <property type="evidence" value="ECO:0007669"/>
    <property type="project" value="TreeGrafter"/>
</dbReference>
<dbReference type="GO" id="GO:0019464">
    <property type="term" value="P:glycine decarboxylation via glycine cleavage system"/>
    <property type="evidence" value="ECO:0007669"/>
    <property type="project" value="InterPro"/>
</dbReference>
<evidence type="ECO:0000256" key="1">
    <source>
        <dbReference type="SAM" id="MobiDB-lite"/>
    </source>
</evidence>
<evidence type="ECO:0008006" key="3">
    <source>
        <dbReference type="Google" id="ProtNLM"/>
    </source>
</evidence>
<gene>
    <name evidence="2" type="ORF">METZ01_LOCUS493164</name>
</gene>
<sequence>MRNCRRPFDIKMNGGDYFEFSIAHDRKYTLDHLWLQVLDEKNDEMLVKIGISEFIRAEYGDIVRVVLTKPEDDSEFQMGNGGDEDENDDTSTSAPITSGDELDVDDLLITIRTTQDRVLINTPFSCKIAELNGDVEENPDLVNEEAYGDGWCMIVKPHDWDEDMYLNENEYIEYLNEI</sequence>
<dbReference type="Gene3D" id="2.40.50.100">
    <property type="match status" value="1"/>
</dbReference>
<name>A0A383D7M9_9ZZZZ</name>
<dbReference type="EMBL" id="UINC01214880">
    <property type="protein sequence ID" value="SVE40310.1"/>
    <property type="molecule type" value="Genomic_DNA"/>
</dbReference>
<dbReference type="InterPro" id="IPR033753">
    <property type="entry name" value="GCV_H/Fam206"/>
</dbReference>